<organism evidence="2 3">
    <name type="scientific">Roridomyces roridus</name>
    <dbReference type="NCBI Taxonomy" id="1738132"/>
    <lineage>
        <taxon>Eukaryota</taxon>
        <taxon>Fungi</taxon>
        <taxon>Dikarya</taxon>
        <taxon>Basidiomycota</taxon>
        <taxon>Agaricomycotina</taxon>
        <taxon>Agaricomycetes</taxon>
        <taxon>Agaricomycetidae</taxon>
        <taxon>Agaricales</taxon>
        <taxon>Marasmiineae</taxon>
        <taxon>Mycenaceae</taxon>
        <taxon>Roridomyces</taxon>
    </lineage>
</organism>
<dbReference type="AlphaFoldDB" id="A0AAD7AZK0"/>
<sequence>CNHCQEELEHRDHRLANHIASVAKCQPAPAVARTAAHVLMTSKKRGAEDASEEGSSTAPPRKKAKLGKQKDLDGFVDRPMTRMQENTANRKLLRYFIHSNTPFVQANSVFLEDFTQEIRPSFKIASRNVM</sequence>
<evidence type="ECO:0000256" key="1">
    <source>
        <dbReference type="SAM" id="MobiDB-lite"/>
    </source>
</evidence>
<name>A0AAD7AZK0_9AGAR</name>
<keyword evidence="3" id="KW-1185">Reference proteome</keyword>
<feature type="non-terminal residue" evidence="2">
    <location>
        <position position="130"/>
    </location>
</feature>
<comment type="caution">
    <text evidence="2">The sequence shown here is derived from an EMBL/GenBank/DDBJ whole genome shotgun (WGS) entry which is preliminary data.</text>
</comment>
<proteinExistence type="predicted"/>
<gene>
    <name evidence="2" type="ORF">FB45DRAFT_698498</name>
</gene>
<feature type="region of interest" description="Disordered" evidence="1">
    <location>
        <begin position="39"/>
        <end position="82"/>
    </location>
</feature>
<feature type="compositionally biased region" description="Basic and acidic residues" evidence="1">
    <location>
        <begin position="68"/>
        <end position="80"/>
    </location>
</feature>
<dbReference type="Proteomes" id="UP001221142">
    <property type="component" value="Unassembled WGS sequence"/>
</dbReference>
<feature type="non-terminal residue" evidence="2">
    <location>
        <position position="1"/>
    </location>
</feature>
<evidence type="ECO:0000313" key="2">
    <source>
        <dbReference type="EMBL" id="KAJ7605723.1"/>
    </source>
</evidence>
<reference evidence="2" key="1">
    <citation type="submission" date="2023-03" db="EMBL/GenBank/DDBJ databases">
        <title>Massive genome expansion in bonnet fungi (Mycena s.s.) driven by repeated elements and novel gene families across ecological guilds.</title>
        <authorList>
            <consortium name="Lawrence Berkeley National Laboratory"/>
            <person name="Harder C.B."/>
            <person name="Miyauchi S."/>
            <person name="Viragh M."/>
            <person name="Kuo A."/>
            <person name="Thoen E."/>
            <person name="Andreopoulos B."/>
            <person name="Lu D."/>
            <person name="Skrede I."/>
            <person name="Drula E."/>
            <person name="Henrissat B."/>
            <person name="Morin E."/>
            <person name="Kohler A."/>
            <person name="Barry K."/>
            <person name="LaButti K."/>
            <person name="Morin E."/>
            <person name="Salamov A."/>
            <person name="Lipzen A."/>
            <person name="Mereny Z."/>
            <person name="Hegedus B."/>
            <person name="Baldrian P."/>
            <person name="Stursova M."/>
            <person name="Weitz H."/>
            <person name="Taylor A."/>
            <person name="Grigoriev I.V."/>
            <person name="Nagy L.G."/>
            <person name="Martin F."/>
            <person name="Kauserud H."/>
        </authorList>
    </citation>
    <scope>NUCLEOTIDE SEQUENCE</scope>
    <source>
        <strain evidence="2">9284</strain>
    </source>
</reference>
<accession>A0AAD7AZK0</accession>
<protein>
    <submittedName>
        <fullName evidence="2">Uncharacterized protein</fullName>
    </submittedName>
</protein>
<dbReference type="EMBL" id="JARKIF010000068">
    <property type="protein sequence ID" value="KAJ7605723.1"/>
    <property type="molecule type" value="Genomic_DNA"/>
</dbReference>
<evidence type="ECO:0000313" key="3">
    <source>
        <dbReference type="Proteomes" id="UP001221142"/>
    </source>
</evidence>